<protein>
    <submittedName>
        <fullName evidence="2">Uncharacterized protein</fullName>
    </submittedName>
</protein>
<gene>
    <name evidence="2" type="ORF">MIMGU_mgv1a005172mg</name>
</gene>
<dbReference type="PANTHER" id="PTHR12484">
    <property type="entry name" value="B-LYMPHOCYTE ANTIGEN-RELATED"/>
    <property type="match status" value="1"/>
</dbReference>
<feature type="compositionally biased region" description="Basic and acidic residues" evidence="1">
    <location>
        <begin position="483"/>
        <end position="494"/>
    </location>
</feature>
<evidence type="ECO:0000313" key="2">
    <source>
        <dbReference type="EMBL" id="EYU36383.1"/>
    </source>
</evidence>
<dbReference type="AlphaFoldDB" id="A0A022R9G0"/>
<sequence length="494" mass="56588">MLPTSPSRVTLYMLYLNNPSTNGIGYALAVRNLLSCDYCEICNHRLQISSELQQHNLVKADNFICAQGQSCPTTKNPKLLFPLLQVGGKSVMERWLRWLNRNAVVLNWRRLVETPAAQRQIVLKSRINPTVRKTSPLVATNRKKKKKKESDRASPPRSTMSHPEPNKTLLPTESSDLESGLSLTPRIKLNLTIHRADKSVSPIDEWKFKRSFIDYLRKSHSVAVPEEDIKVFKYRDLKKRKREDPVARGSFIVVDLGFLSKRLRLNGEDAIGEEFLKWRKQFAAEIDGIELNLEGVKFRLNAEVPEGDDFEGMKKEWEELAAFGTRGYSRSEKQQPDTIILRGLPSRWFAEPRVSSKPSMLVTHTIFSVFGKIRNLDVSEDNDIGEDEDEDGGNLVTGLNCKIVVQFESHKDFCNALKVLSGRSLNKQGSRLRADYEVTWDRDGFFRNSRNRSEQSKRWMPVTDVGNYRNEASGRHAQVSRISPDDARRKRLKD</sequence>
<proteinExistence type="predicted"/>
<evidence type="ECO:0000256" key="1">
    <source>
        <dbReference type="SAM" id="MobiDB-lite"/>
    </source>
</evidence>
<dbReference type="Pfam" id="PF25015">
    <property type="entry name" value="RBD_AKAP-17A"/>
    <property type="match status" value="1"/>
</dbReference>
<dbReference type="EMBL" id="KI630592">
    <property type="protein sequence ID" value="EYU36383.1"/>
    <property type="molecule type" value="Genomic_DNA"/>
</dbReference>
<keyword evidence="3" id="KW-1185">Reference proteome</keyword>
<dbReference type="eggNOG" id="KOG2891">
    <property type="taxonomic scope" value="Eukaryota"/>
</dbReference>
<dbReference type="PANTHER" id="PTHR12484:SF4">
    <property type="entry name" value="A-KINASE ANCHOR PROTEIN 17A"/>
    <property type="match status" value="1"/>
</dbReference>
<name>A0A022R9G0_ERYGU</name>
<dbReference type="Proteomes" id="UP000030748">
    <property type="component" value="Unassembled WGS sequence"/>
</dbReference>
<accession>A0A022R9G0</accession>
<organism evidence="2 3">
    <name type="scientific">Erythranthe guttata</name>
    <name type="common">Yellow monkey flower</name>
    <name type="synonym">Mimulus guttatus</name>
    <dbReference type="NCBI Taxonomy" id="4155"/>
    <lineage>
        <taxon>Eukaryota</taxon>
        <taxon>Viridiplantae</taxon>
        <taxon>Streptophyta</taxon>
        <taxon>Embryophyta</taxon>
        <taxon>Tracheophyta</taxon>
        <taxon>Spermatophyta</taxon>
        <taxon>Magnoliopsida</taxon>
        <taxon>eudicotyledons</taxon>
        <taxon>Gunneridae</taxon>
        <taxon>Pentapetalae</taxon>
        <taxon>asterids</taxon>
        <taxon>lamiids</taxon>
        <taxon>Lamiales</taxon>
        <taxon>Phrymaceae</taxon>
        <taxon>Erythranthe</taxon>
    </lineage>
</organism>
<feature type="region of interest" description="Disordered" evidence="1">
    <location>
        <begin position="133"/>
        <end position="179"/>
    </location>
</feature>
<feature type="region of interest" description="Disordered" evidence="1">
    <location>
        <begin position="468"/>
        <end position="494"/>
    </location>
</feature>
<dbReference type="InterPro" id="IPR056852">
    <property type="entry name" value="AK17A/B"/>
</dbReference>
<evidence type="ECO:0000313" key="3">
    <source>
        <dbReference type="Proteomes" id="UP000030748"/>
    </source>
</evidence>
<dbReference type="STRING" id="4155.A0A022R9G0"/>
<reference evidence="2 3" key="1">
    <citation type="journal article" date="2013" name="Proc. Natl. Acad. Sci. U.S.A.">
        <title>Fine-scale variation in meiotic recombination in Mimulus inferred from population shotgun sequencing.</title>
        <authorList>
            <person name="Hellsten U."/>
            <person name="Wright K.M."/>
            <person name="Jenkins J."/>
            <person name="Shu S."/>
            <person name="Yuan Y."/>
            <person name="Wessler S.R."/>
            <person name="Schmutz J."/>
            <person name="Willis J.H."/>
            <person name="Rokhsar D.S."/>
        </authorList>
    </citation>
    <scope>NUCLEOTIDE SEQUENCE [LARGE SCALE GENOMIC DNA]</scope>
    <source>
        <strain evidence="3">cv. DUN x IM62</strain>
    </source>
</reference>